<keyword evidence="3" id="KW-1185">Reference proteome</keyword>
<protein>
    <submittedName>
        <fullName evidence="2">Uncharacterized protein</fullName>
    </submittedName>
</protein>
<dbReference type="AlphaFoldDB" id="W9S5W0"/>
<evidence type="ECO:0000313" key="3">
    <source>
        <dbReference type="Proteomes" id="UP000030645"/>
    </source>
</evidence>
<organism evidence="2 3">
    <name type="scientific">Morus notabilis</name>
    <dbReference type="NCBI Taxonomy" id="981085"/>
    <lineage>
        <taxon>Eukaryota</taxon>
        <taxon>Viridiplantae</taxon>
        <taxon>Streptophyta</taxon>
        <taxon>Embryophyta</taxon>
        <taxon>Tracheophyta</taxon>
        <taxon>Spermatophyta</taxon>
        <taxon>Magnoliopsida</taxon>
        <taxon>eudicotyledons</taxon>
        <taxon>Gunneridae</taxon>
        <taxon>Pentapetalae</taxon>
        <taxon>rosids</taxon>
        <taxon>fabids</taxon>
        <taxon>Rosales</taxon>
        <taxon>Moraceae</taxon>
        <taxon>Moreae</taxon>
        <taxon>Morus</taxon>
    </lineage>
</organism>
<name>W9S5W0_9ROSA</name>
<feature type="compositionally biased region" description="Polar residues" evidence="1">
    <location>
        <begin position="117"/>
        <end position="126"/>
    </location>
</feature>
<sequence>MHGNPKKVRISLTANSHRHYSHTTTPIFTATVPHAPPVITSTAPPRRPPLPASNGQPSSLPTSHDQPSLVPTTIVQPNHHRPPSRETHTPPASTARDPNAAGLRCVRRKPSRPLLCETQTPPAAVA</sequence>
<reference evidence="3" key="1">
    <citation type="submission" date="2013-01" db="EMBL/GenBank/DDBJ databases">
        <title>Draft Genome Sequence of a Mulberry Tree, Morus notabilis C.K. Schneid.</title>
        <authorList>
            <person name="He N."/>
            <person name="Zhao S."/>
        </authorList>
    </citation>
    <scope>NUCLEOTIDE SEQUENCE</scope>
</reference>
<evidence type="ECO:0000313" key="2">
    <source>
        <dbReference type="EMBL" id="EXC16934.1"/>
    </source>
</evidence>
<feature type="compositionally biased region" description="Polar residues" evidence="1">
    <location>
        <begin position="53"/>
        <end position="76"/>
    </location>
</feature>
<accession>W9S5W0</accession>
<evidence type="ECO:0000256" key="1">
    <source>
        <dbReference type="SAM" id="MobiDB-lite"/>
    </source>
</evidence>
<dbReference type="Proteomes" id="UP000030645">
    <property type="component" value="Unassembled WGS sequence"/>
</dbReference>
<gene>
    <name evidence="2" type="ORF">L484_021589</name>
</gene>
<feature type="region of interest" description="Disordered" evidence="1">
    <location>
        <begin position="13"/>
        <end position="126"/>
    </location>
</feature>
<proteinExistence type="predicted"/>
<dbReference type="EMBL" id="KE345804">
    <property type="protein sequence ID" value="EXC16934.1"/>
    <property type="molecule type" value="Genomic_DNA"/>
</dbReference>